<keyword evidence="2" id="KW-1185">Reference proteome</keyword>
<dbReference type="PANTHER" id="PTHR34958">
    <property type="entry name" value="CONDITIONAL LOSS-OF-GROWTH 1"/>
    <property type="match status" value="1"/>
</dbReference>
<sequence length="105" mass="11864">MLLESLQWSLVDCILLKPFLLLAKFVQSNHSAYVQDMSAHNFLEVGAAALLVEDMEAKMNGQPWKYFGTADMPYLDQLLQTSPVTTIANSIYSLPFESNYNIETQ</sequence>
<dbReference type="Proteomes" id="UP000322667">
    <property type="component" value="Chromosome A12"/>
</dbReference>
<reference evidence="1 2" key="1">
    <citation type="submission" date="2019-07" db="EMBL/GenBank/DDBJ databases">
        <title>WGS assembly of Gossypium tomentosum.</title>
        <authorList>
            <person name="Chen Z.J."/>
            <person name="Sreedasyam A."/>
            <person name="Ando A."/>
            <person name="Song Q."/>
            <person name="De L."/>
            <person name="Hulse-Kemp A."/>
            <person name="Ding M."/>
            <person name="Ye W."/>
            <person name="Kirkbride R."/>
            <person name="Jenkins J."/>
            <person name="Plott C."/>
            <person name="Lovell J."/>
            <person name="Lin Y.-M."/>
            <person name="Vaughn R."/>
            <person name="Liu B."/>
            <person name="Li W."/>
            <person name="Simpson S."/>
            <person name="Scheffler B."/>
            <person name="Saski C."/>
            <person name="Grover C."/>
            <person name="Hu G."/>
            <person name="Conover J."/>
            <person name="Carlson J."/>
            <person name="Shu S."/>
            <person name="Boston L."/>
            <person name="Williams M."/>
            <person name="Peterson D."/>
            <person name="Mcgee K."/>
            <person name="Jones D."/>
            <person name="Wendel J."/>
            <person name="Stelly D."/>
            <person name="Grimwood J."/>
            <person name="Schmutz J."/>
        </authorList>
    </citation>
    <scope>NUCLEOTIDE SEQUENCE [LARGE SCALE GENOMIC DNA]</scope>
    <source>
        <strain evidence="1">7179.01</strain>
    </source>
</reference>
<dbReference type="PANTHER" id="PTHR34958:SF1">
    <property type="entry name" value="ARMADILLO-LIKE HELICAL DOMAIN-CONTAINING PROTEIN"/>
    <property type="match status" value="1"/>
</dbReference>
<gene>
    <name evidence="1" type="ORF">ES332_A12G179300v1</name>
</gene>
<organism evidence="1 2">
    <name type="scientific">Gossypium tomentosum</name>
    <name type="common">Hawaiian cotton</name>
    <name type="synonym">Gossypium sandvicense</name>
    <dbReference type="NCBI Taxonomy" id="34277"/>
    <lineage>
        <taxon>Eukaryota</taxon>
        <taxon>Viridiplantae</taxon>
        <taxon>Streptophyta</taxon>
        <taxon>Embryophyta</taxon>
        <taxon>Tracheophyta</taxon>
        <taxon>Spermatophyta</taxon>
        <taxon>Magnoliopsida</taxon>
        <taxon>eudicotyledons</taxon>
        <taxon>Gunneridae</taxon>
        <taxon>Pentapetalae</taxon>
        <taxon>rosids</taxon>
        <taxon>malvids</taxon>
        <taxon>Malvales</taxon>
        <taxon>Malvaceae</taxon>
        <taxon>Malvoideae</taxon>
        <taxon>Gossypium</taxon>
    </lineage>
</organism>
<name>A0A5D2MXZ5_GOSTO</name>
<proteinExistence type="predicted"/>
<dbReference type="EMBL" id="CM017621">
    <property type="protein sequence ID" value="TYH96467.1"/>
    <property type="molecule type" value="Genomic_DNA"/>
</dbReference>
<protein>
    <submittedName>
        <fullName evidence="1">Uncharacterized protein</fullName>
    </submittedName>
</protein>
<dbReference type="AlphaFoldDB" id="A0A5D2MXZ5"/>
<evidence type="ECO:0000313" key="1">
    <source>
        <dbReference type="EMBL" id="TYH96467.1"/>
    </source>
</evidence>
<accession>A0A5D2MXZ5</accession>
<evidence type="ECO:0000313" key="2">
    <source>
        <dbReference type="Proteomes" id="UP000322667"/>
    </source>
</evidence>